<feature type="compositionally biased region" description="Low complexity" evidence="9">
    <location>
        <begin position="389"/>
        <end position="406"/>
    </location>
</feature>
<comment type="similarity">
    <text evidence="3">Belongs to the ADRM1 family.</text>
</comment>
<dbReference type="CDD" id="cd13314">
    <property type="entry name" value="PH_Rpn13"/>
    <property type="match status" value="1"/>
</dbReference>
<dbReference type="GO" id="GO:0061133">
    <property type="term" value="F:endopeptidase activator activity"/>
    <property type="evidence" value="ECO:0007669"/>
    <property type="project" value="TreeGrafter"/>
</dbReference>
<sequence>MATASGPLFGPPGRSGNKNLLEFKAGKMYMEGKMVHPDKRKGLVYLYQSDESLMHFCWKDRSSGTVEDDYIIFPEDCEFKLVSQCTTGKVFLLRFKHAGKKKIFYWLQEPQSNKADDICSKVNDMLNNPPSPGSNRTRHYTENFVSSRGGPNGGPGIALPPELSHLAENPEMANLIGSMNQQQLMQLFTGGLGNLLAAAQGGPGGGRNLATPRLEHHPGLSSVSSTPSSQSRPASTPANAPPVVVTTPGAPTHQANEGAAATRERIGLADLRSILQNINVEGAEGSAGPKVDLSDALTVEALQPILTKPEFVQELVTYLPKGEQEFPPVEALKGTVQSPQFKQAVGMFCTAFQSGDLTPLIKQFGFGDDAVAAASQGNLEAFLKALSKNSGGSTTSGAAAAKGPGPNKDKDGGGGAGAKEEPMQTD</sequence>
<gene>
    <name evidence="10" type="ORF">CTOB1V02_LOCUS5022</name>
</gene>
<dbReference type="InterPro" id="IPR044868">
    <property type="entry name" value="Rpn13/ADRM1_Pru"/>
</dbReference>
<dbReference type="PANTHER" id="PTHR12225:SF0">
    <property type="entry name" value="PROTEASOMAL UBIQUITIN RECEPTOR ADRM1"/>
    <property type="match status" value="1"/>
</dbReference>
<dbReference type="InterPro" id="IPR032368">
    <property type="entry name" value="RPN13_DEUBAD"/>
</dbReference>
<accession>A0A7R8WA05</accession>
<keyword evidence="6" id="KW-0539">Nucleus</keyword>
<comment type="subcellular location">
    <subcellularLocation>
        <location evidence="2">Cytoplasm</location>
    </subcellularLocation>
    <subcellularLocation>
        <location evidence="1">Nucleus</location>
    </subcellularLocation>
</comment>
<dbReference type="GO" id="GO:0070628">
    <property type="term" value="F:proteasome binding"/>
    <property type="evidence" value="ECO:0007669"/>
    <property type="project" value="TreeGrafter"/>
</dbReference>
<organism evidence="10">
    <name type="scientific">Cyprideis torosa</name>
    <dbReference type="NCBI Taxonomy" id="163714"/>
    <lineage>
        <taxon>Eukaryota</taxon>
        <taxon>Metazoa</taxon>
        <taxon>Ecdysozoa</taxon>
        <taxon>Arthropoda</taxon>
        <taxon>Crustacea</taxon>
        <taxon>Oligostraca</taxon>
        <taxon>Ostracoda</taxon>
        <taxon>Podocopa</taxon>
        <taxon>Podocopida</taxon>
        <taxon>Cytherocopina</taxon>
        <taxon>Cytheroidea</taxon>
        <taxon>Cytherideidae</taxon>
        <taxon>Cyprideis</taxon>
    </lineage>
</organism>
<dbReference type="Gene3D" id="1.10.2020.20">
    <property type="match status" value="1"/>
</dbReference>
<dbReference type="Gene3D" id="2.30.29.70">
    <property type="entry name" value="Proteasomal ubiquitin receptor Rpn13/ADRM1"/>
    <property type="match status" value="1"/>
</dbReference>
<dbReference type="GO" id="GO:0005737">
    <property type="term" value="C:cytoplasm"/>
    <property type="evidence" value="ECO:0007669"/>
    <property type="project" value="UniProtKB-SubCell"/>
</dbReference>
<proteinExistence type="inferred from homology"/>
<evidence type="ECO:0000256" key="5">
    <source>
        <dbReference type="ARBA" id="ARBA00022942"/>
    </source>
</evidence>
<dbReference type="AlphaFoldDB" id="A0A7R8WA05"/>
<dbReference type="InterPro" id="IPR044867">
    <property type="entry name" value="DEUBAD_dom"/>
</dbReference>
<evidence type="ECO:0000256" key="1">
    <source>
        <dbReference type="ARBA" id="ARBA00004123"/>
    </source>
</evidence>
<dbReference type="OrthoDB" id="340431at2759"/>
<dbReference type="PANTHER" id="PTHR12225">
    <property type="entry name" value="ADHESION REGULATING MOLECULE 1 110 KDA CELL MEMBRANE GLYCOPROTEIN"/>
    <property type="match status" value="1"/>
</dbReference>
<feature type="region of interest" description="Disordered" evidence="9">
    <location>
        <begin position="389"/>
        <end position="426"/>
    </location>
</feature>
<dbReference type="InterPro" id="IPR006773">
    <property type="entry name" value="Rpn13/ADRM1"/>
</dbReference>
<feature type="compositionally biased region" description="Basic and acidic residues" evidence="9">
    <location>
        <begin position="407"/>
        <end position="426"/>
    </location>
</feature>
<dbReference type="InterPro" id="IPR038633">
    <property type="entry name" value="Rpn13/ADRM1_Pru_sf"/>
</dbReference>
<evidence type="ECO:0000256" key="2">
    <source>
        <dbReference type="ARBA" id="ARBA00004496"/>
    </source>
</evidence>
<evidence type="ECO:0000256" key="4">
    <source>
        <dbReference type="ARBA" id="ARBA00022490"/>
    </source>
</evidence>
<evidence type="ECO:0000313" key="10">
    <source>
        <dbReference type="EMBL" id="CAD7227113.1"/>
    </source>
</evidence>
<evidence type="ECO:0000256" key="9">
    <source>
        <dbReference type="SAM" id="MobiDB-lite"/>
    </source>
</evidence>
<reference evidence="10" key="1">
    <citation type="submission" date="2020-11" db="EMBL/GenBank/DDBJ databases">
        <authorList>
            <person name="Tran Van P."/>
        </authorList>
    </citation>
    <scope>NUCLEOTIDE SEQUENCE</scope>
</reference>
<dbReference type="InterPro" id="IPR038108">
    <property type="entry name" value="RPN13_DEUBAD_sf"/>
</dbReference>
<protein>
    <recommendedName>
        <fullName evidence="8">Proteasomal ubiquitin receptor ADRM1 homolog</fullName>
    </recommendedName>
</protein>
<dbReference type="PROSITE" id="PS51916">
    <property type="entry name" value="DEUBAD"/>
    <property type="match status" value="1"/>
</dbReference>
<evidence type="ECO:0000256" key="3">
    <source>
        <dbReference type="ARBA" id="ARBA00009216"/>
    </source>
</evidence>
<evidence type="ECO:0000256" key="6">
    <source>
        <dbReference type="ARBA" id="ARBA00023242"/>
    </source>
</evidence>
<evidence type="ECO:0000256" key="8">
    <source>
        <dbReference type="ARBA" id="ARBA00070663"/>
    </source>
</evidence>
<keyword evidence="4" id="KW-0963">Cytoplasm</keyword>
<feature type="region of interest" description="Disordered" evidence="9">
    <location>
        <begin position="203"/>
        <end position="259"/>
    </location>
</feature>
<dbReference type="GO" id="GO:0005634">
    <property type="term" value="C:nucleus"/>
    <property type="evidence" value="ECO:0007669"/>
    <property type="project" value="UniProtKB-SubCell"/>
</dbReference>
<name>A0A7R8WA05_9CRUS</name>
<comment type="function">
    <text evidence="7">May function as a proteasomal ubiquitin receptor. May promote the deubiquitinating activity associated with the 26S proteasome.</text>
</comment>
<dbReference type="EMBL" id="OB661037">
    <property type="protein sequence ID" value="CAD7227113.1"/>
    <property type="molecule type" value="Genomic_DNA"/>
</dbReference>
<dbReference type="GO" id="GO:0008541">
    <property type="term" value="C:proteasome regulatory particle, lid subcomplex"/>
    <property type="evidence" value="ECO:0007669"/>
    <property type="project" value="TreeGrafter"/>
</dbReference>
<dbReference type="FunFam" id="2.30.29.70:FF:000001">
    <property type="entry name" value="Proteasomal ubiquitin receptor ADRM1"/>
    <property type="match status" value="1"/>
</dbReference>
<dbReference type="PROSITE" id="PS51917">
    <property type="entry name" value="PRU"/>
    <property type="match status" value="1"/>
</dbReference>
<keyword evidence="5" id="KW-0647">Proteasome</keyword>
<dbReference type="Pfam" id="PF04683">
    <property type="entry name" value="Rpn13_ADRM1_Pru"/>
    <property type="match status" value="1"/>
</dbReference>
<evidence type="ECO:0000256" key="7">
    <source>
        <dbReference type="ARBA" id="ARBA00054744"/>
    </source>
</evidence>
<feature type="compositionally biased region" description="Low complexity" evidence="9">
    <location>
        <begin position="221"/>
        <end position="252"/>
    </location>
</feature>
<dbReference type="Pfam" id="PF16550">
    <property type="entry name" value="RPN13_C"/>
    <property type="match status" value="1"/>
</dbReference>